<feature type="domain" description="FecR protein" evidence="3">
    <location>
        <begin position="71"/>
        <end position="175"/>
    </location>
</feature>
<evidence type="ECO:0000313" key="5">
    <source>
        <dbReference type="Proteomes" id="UP000838686"/>
    </source>
</evidence>
<dbReference type="Pfam" id="PF04773">
    <property type="entry name" value="FecR"/>
    <property type="match status" value="1"/>
</dbReference>
<evidence type="ECO:0000313" key="4">
    <source>
        <dbReference type="EMBL" id="CAH1204499.1"/>
    </source>
</evidence>
<feature type="chain" id="PRO_5045980471" description="FecR protein domain-containing protein" evidence="2">
    <location>
        <begin position="26"/>
        <end position="642"/>
    </location>
</feature>
<proteinExistence type="predicted"/>
<keyword evidence="5" id="KW-1185">Reference proteome</keyword>
<sequence length="642" mass="69177">MKAMNRILLMALCLTLIAGPAALLAGADGVSAAQEMRVAIVKSLKGSVTVLKSGGSKTFKAFKNMSLNEGDQISTGKDGSVELELSSEDADKDNVTIGASSQVNFTKLKDTSGTKTKMSVWAGSLWLKVKSVSNANDQFEVETPTSIMGVRGTQLGIFVNPLTGLTETFVASGVVQATSGADRYNENMNERMNNGVFIYPTQQITEAGAEEGIETSISIININEFIKSIDPEIIRKIIEDAENIRKEQEKFLNSMKDGMANNGQSGMTPEAMAALGLITDADLQRITNNFNIMVSLIAQEAINNNKVNEAEIKKLIDGVNAAAGMKVVDIDKKAEFDLTLQEKEKQKKADELRKAQEQKLKEEREAAKNNFDKLAKALKDKAEEAAKKKEENKKELEKQKEAAAKAFFDRLNEIDKKKFDENRANNELPPLSKPNTGSGSSNGNSNGGGSNGGSNGTAPAVSLKFSSSAYASGNATVTEMSLPVDIDVELGGFTNDKRIYGYQVVVEYDKSYSAFDYTTFNNPTTALQYRAGGGVFKVEPEGASVSDADSVDDIRVLDANVKSTVVYSVTKFKGNAVEVDGKKTVVKLPFVLHRSQAPNSQDAVPVSFKIVKIVAVDEQGNPIAVSTGGSLTLQVKFMQLLL</sequence>
<dbReference type="Gene3D" id="2.60.120.1440">
    <property type="match status" value="1"/>
</dbReference>
<evidence type="ECO:0000259" key="3">
    <source>
        <dbReference type="Pfam" id="PF04773"/>
    </source>
</evidence>
<dbReference type="InterPro" id="IPR006860">
    <property type="entry name" value="FecR"/>
</dbReference>
<accession>A0ABN8GIZ0</accession>
<feature type="region of interest" description="Disordered" evidence="1">
    <location>
        <begin position="418"/>
        <end position="455"/>
    </location>
</feature>
<dbReference type="EMBL" id="CAKMMF010000010">
    <property type="protein sequence ID" value="CAH1204499.1"/>
    <property type="molecule type" value="Genomic_DNA"/>
</dbReference>
<dbReference type="RefSeq" id="WP_236341849.1">
    <property type="nucleotide sequence ID" value="NZ_CAKMMF010000010.1"/>
</dbReference>
<feature type="compositionally biased region" description="Low complexity" evidence="1">
    <location>
        <begin position="435"/>
        <end position="444"/>
    </location>
</feature>
<reference evidence="4" key="1">
    <citation type="submission" date="2022-01" db="EMBL/GenBank/DDBJ databases">
        <authorList>
            <person name="Criscuolo A."/>
        </authorList>
    </citation>
    <scope>NUCLEOTIDE SEQUENCE</scope>
    <source>
        <strain evidence="4">CIP111893</strain>
    </source>
</reference>
<feature type="region of interest" description="Disordered" evidence="1">
    <location>
        <begin position="343"/>
        <end position="368"/>
    </location>
</feature>
<gene>
    <name evidence="4" type="ORF">PAECIP111893_02266</name>
</gene>
<evidence type="ECO:0000256" key="1">
    <source>
        <dbReference type="SAM" id="MobiDB-lite"/>
    </source>
</evidence>
<evidence type="ECO:0000256" key="2">
    <source>
        <dbReference type="SAM" id="SignalP"/>
    </source>
</evidence>
<feature type="compositionally biased region" description="Gly residues" evidence="1">
    <location>
        <begin position="445"/>
        <end position="455"/>
    </location>
</feature>
<feature type="signal peptide" evidence="2">
    <location>
        <begin position="1"/>
        <end position="25"/>
    </location>
</feature>
<comment type="caution">
    <text evidence="4">The sequence shown here is derived from an EMBL/GenBank/DDBJ whole genome shotgun (WGS) entry which is preliminary data.</text>
</comment>
<keyword evidence="2" id="KW-0732">Signal</keyword>
<dbReference type="PANTHER" id="PTHR38731">
    <property type="entry name" value="LIPL45-RELATED LIPOPROTEIN-RELATED"/>
    <property type="match status" value="1"/>
</dbReference>
<dbReference type="Proteomes" id="UP000838686">
    <property type="component" value="Unassembled WGS sequence"/>
</dbReference>
<name>A0ABN8GIZ0_9BACL</name>
<protein>
    <recommendedName>
        <fullName evidence="3">FecR protein domain-containing protein</fullName>
    </recommendedName>
</protein>
<organism evidence="4 5">
    <name type="scientific">Paenibacillus plantiphilus</name>
    <dbReference type="NCBI Taxonomy" id="2905650"/>
    <lineage>
        <taxon>Bacteria</taxon>
        <taxon>Bacillati</taxon>
        <taxon>Bacillota</taxon>
        <taxon>Bacilli</taxon>
        <taxon>Bacillales</taxon>
        <taxon>Paenibacillaceae</taxon>
        <taxon>Paenibacillus</taxon>
    </lineage>
</organism>